<comment type="caution">
    <text evidence="11">The sequence shown here is derived from an EMBL/GenBank/DDBJ whole genome shotgun (WGS) entry which is preliminary data.</text>
</comment>
<dbReference type="InterPro" id="IPR048279">
    <property type="entry name" value="MdtK-like"/>
</dbReference>
<evidence type="ECO:0000256" key="9">
    <source>
        <dbReference type="ARBA" id="ARBA00031636"/>
    </source>
</evidence>
<evidence type="ECO:0000256" key="6">
    <source>
        <dbReference type="ARBA" id="ARBA00022989"/>
    </source>
</evidence>
<keyword evidence="6 10" id="KW-1133">Transmembrane helix</keyword>
<gene>
    <name evidence="11" type="ORF">DFR28_101184</name>
</gene>
<feature type="transmembrane region" description="Helical" evidence="10">
    <location>
        <begin position="175"/>
        <end position="198"/>
    </location>
</feature>
<reference evidence="11 12" key="1">
    <citation type="submission" date="2018-06" db="EMBL/GenBank/DDBJ databases">
        <title>Genomic Encyclopedia of Type Strains, Phase IV (KMG-IV): sequencing the most valuable type-strain genomes for metagenomic binning, comparative biology and taxonomic classification.</title>
        <authorList>
            <person name="Goeker M."/>
        </authorList>
    </citation>
    <scope>NUCLEOTIDE SEQUENCE [LARGE SCALE GENOMIC DNA]</scope>
    <source>
        <strain evidence="11 12">DSM 24032</strain>
    </source>
</reference>
<keyword evidence="12" id="KW-1185">Reference proteome</keyword>
<dbReference type="GO" id="GO:0042910">
    <property type="term" value="F:xenobiotic transmembrane transporter activity"/>
    <property type="evidence" value="ECO:0007669"/>
    <property type="project" value="InterPro"/>
</dbReference>
<sequence>MTSYHWATLSSVPWYHMNRFVTEINSLIKLAAPVSLAQLCLVGMTATDVLFAGQAGTTDLAGMNLGANTWSLIIYFFMGVGFATQPLVAKHYGARDEAGIKHQIHQSMWMCFALGIIATLVVWVSAWAIQFIRFDPDLLSIAQQYLMAISLCAIPITMIPALRGALEGMSLTREVFLVNFGAFLLNIPMDYVLVNGLYGLPKLGGVGCAWSTVGLMWLVFLASSVVVSQHHKLRDKKLLKNFERPNIPTIVRTLKMGVPMGASLLIELSMFAGAGMMIAMFGVIQAGAHAVAITVASMSFMLYMGIGQGVTIRASQFLGAGRADDAWYSVRAGTIFNLMVAIAICIAFVLFTEPLIRLFSDDPDVIQLAIVLLYFGAAFQVADSLQIAAICGLRAYHDTQSPPKYQFISFSLVGLPLGVGTAFYGWWPGLEGAKGMWFAMVVSLSLVGLLLLWRLATRVRDTAV</sequence>
<feature type="transmembrane region" description="Helical" evidence="10">
    <location>
        <begin position="144"/>
        <end position="163"/>
    </location>
</feature>
<keyword evidence="2" id="KW-0813">Transport</keyword>
<evidence type="ECO:0000256" key="10">
    <source>
        <dbReference type="SAM" id="Phobius"/>
    </source>
</evidence>
<dbReference type="RefSeq" id="WP_113952419.1">
    <property type="nucleotide sequence ID" value="NZ_QNRT01000001.1"/>
</dbReference>
<accession>A0A395JMF1</accession>
<dbReference type="InterPro" id="IPR002528">
    <property type="entry name" value="MATE_fam"/>
</dbReference>
<feature type="transmembrane region" description="Helical" evidence="10">
    <location>
        <begin position="67"/>
        <end position="88"/>
    </location>
</feature>
<dbReference type="GO" id="GO:0006811">
    <property type="term" value="P:monoatomic ion transport"/>
    <property type="evidence" value="ECO:0007669"/>
    <property type="project" value="UniProtKB-KW"/>
</dbReference>
<dbReference type="AlphaFoldDB" id="A0A395JMF1"/>
<dbReference type="PIRSF" id="PIRSF006603">
    <property type="entry name" value="DinF"/>
    <property type="match status" value="1"/>
</dbReference>
<feature type="transmembrane region" description="Helical" evidence="10">
    <location>
        <begin position="436"/>
        <end position="456"/>
    </location>
</feature>
<dbReference type="FunCoup" id="A0A395JMF1">
    <property type="interactions" value="234"/>
</dbReference>
<feature type="transmembrane region" description="Helical" evidence="10">
    <location>
        <begin position="290"/>
        <end position="311"/>
    </location>
</feature>
<keyword evidence="8 10" id="KW-0472">Membrane</keyword>
<proteinExistence type="predicted"/>
<evidence type="ECO:0000256" key="3">
    <source>
        <dbReference type="ARBA" id="ARBA00022449"/>
    </source>
</evidence>
<feature type="transmembrane region" description="Helical" evidence="10">
    <location>
        <begin position="204"/>
        <end position="227"/>
    </location>
</feature>
<dbReference type="NCBIfam" id="TIGR00797">
    <property type="entry name" value="matE"/>
    <property type="match status" value="1"/>
</dbReference>
<dbReference type="Pfam" id="PF01554">
    <property type="entry name" value="MatE"/>
    <property type="match status" value="2"/>
</dbReference>
<feature type="transmembrane region" description="Helical" evidence="10">
    <location>
        <begin position="109"/>
        <end position="132"/>
    </location>
</feature>
<feature type="transmembrane region" description="Helical" evidence="10">
    <location>
        <begin position="405"/>
        <end position="424"/>
    </location>
</feature>
<keyword evidence="5 10" id="KW-0812">Transmembrane</keyword>
<evidence type="ECO:0000256" key="4">
    <source>
        <dbReference type="ARBA" id="ARBA00022475"/>
    </source>
</evidence>
<dbReference type="PANTHER" id="PTHR43298:SF2">
    <property type="entry name" value="FMN_FAD EXPORTER YEEO-RELATED"/>
    <property type="match status" value="1"/>
</dbReference>
<evidence type="ECO:0000256" key="8">
    <source>
        <dbReference type="ARBA" id="ARBA00023136"/>
    </source>
</evidence>
<protein>
    <recommendedName>
        <fullName evidence="9">Multidrug-efflux transporter</fullName>
    </recommendedName>
</protein>
<evidence type="ECO:0000256" key="5">
    <source>
        <dbReference type="ARBA" id="ARBA00022692"/>
    </source>
</evidence>
<dbReference type="InParanoid" id="A0A395JMF1"/>
<keyword evidence="7" id="KW-0406">Ion transport</keyword>
<feature type="transmembrane region" description="Helical" evidence="10">
    <location>
        <begin position="27"/>
        <end position="47"/>
    </location>
</feature>
<feature type="transmembrane region" description="Helical" evidence="10">
    <location>
        <begin position="371"/>
        <end position="393"/>
    </location>
</feature>
<dbReference type="EMBL" id="QNRT01000001">
    <property type="protein sequence ID" value="RBP52800.1"/>
    <property type="molecule type" value="Genomic_DNA"/>
</dbReference>
<evidence type="ECO:0000256" key="7">
    <source>
        <dbReference type="ARBA" id="ARBA00023065"/>
    </source>
</evidence>
<evidence type="ECO:0000313" key="11">
    <source>
        <dbReference type="EMBL" id="RBP52800.1"/>
    </source>
</evidence>
<keyword evidence="4" id="KW-1003">Cell membrane</keyword>
<organism evidence="11 12">
    <name type="scientific">Arenicella xantha</name>
    <dbReference type="NCBI Taxonomy" id="644221"/>
    <lineage>
        <taxon>Bacteria</taxon>
        <taxon>Pseudomonadati</taxon>
        <taxon>Pseudomonadota</taxon>
        <taxon>Gammaproteobacteria</taxon>
        <taxon>Arenicellales</taxon>
        <taxon>Arenicellaceae</taxon>
        <taxon>Arenicella</taxon>
    </lineage>
</organism>
<evidence type="ECO:0000313" key="12">
    <source>
        <dbReference type="Proteomes" id="UP000253083"/>
    </source>
</evidence>
<dbReference type="PANTHER" id="PTHR43298">
    <property type="entry name" value="MULTIDRUG RESISTANCE PROTEIN NORM-RELATED"/>
    <property type="match status" value="1"/>
</dbReference>
<dbReference type="InterPro" id="IPR050222">
    <property type="entry name" value="MATE_MdtK"/>
</dbReference>
<name>A0A395JMF1_9GAMM</name>
<feature type="transmembrane region" description="Helical" evidence="10">
    <location>
        <begin position="264"/>
        <end position="284"/>
    </location>
</feature>
<evidence type="ECO:0000256" key="2">
    <source>
        <dbReference type="ARBA" id="ARBA00022448"/>
    </source>
</evidence>
<dbReference type="GO" id="GO:0015297">
    <property type="term" value="F:antiporter activity"/>
    <property type="evidence" value="ECO:0007669"/>
    <property type="project" value="UniProtKB-KW"/>
</dbReference>
<evidence type="ECO:0000256" key="1">
    <source>
        <dbReference type="ARBA" id="ARBA00004429"/>
    </source>
</evidence>
<comment type="subcellular location">
    <subcellularLocation>
        <location evidence="1">Cell inner membrane</location>
        <topology evidence="1">Multi-pass membrane protein</topology>
    </subcellularLocation>
</comment>
<dbReference type="Proteomes" id="UP000253083">
    <property type="component" value="Unassembled WGS sequence"/>
</dbReference>
<dbReference type="OrthoDB" id="9780160at2"/>
<dbReference type="CDD" id="cd13131">
    <property type="entry name" value="MATE_NorM_like"/>
    <property type="match status" value="1"/>
</dbReference>
<dbReference type="GO" id="GO:0005886">
    <property type="term" value="C:plasma membrane"/>
    <property type="evidence" value="ECO:0007669"/>
    <property type="project" value="UniProtKB-SubCell"/>
</dbReference>
<keyword evidence="3" id="KW-0050">Antiport</keyword>
<feature type="transmembrane region" description="Helical" evidence="10">
    <location>
        <begin position="332"/>
        <end position="351"/>
    </location>
</feature>